<evidence type="ECO:0000313" key="4">
    <source>
        <dbReference type="Proteomes" id="UP000037510"/>
    </source>
</evidence>
<reference evidence="3 4" key="1">
    <citation type="journal article" date="2015" name="Genome Biol. Evol.">
        <title>The genome of winter moth (Operophtera brumata) provides a genomic perspective on sexual dimorphism and phenology.</title>
        <authorList>
            <person name="Derks M.F."/>
            <person name="Smit S."/>
            <person name="Salis L."/>
            <person name="Schijlen E."/>
            <person name="Bossers A."/>
            <person name="Mateman C."/>
            <person name="Pijl A.S."/>
            <person name="de Ridder D."/>
            <person name="Groenen M.A."/>
            <person name="Visser M.E."/>
            <person name="Megens H.J."/>
        </authorList>
    </citation>
    <scope>NUCLEOTIDE SEQUENCE [LARGE SCALE GENOMIC DNA]</scope>
    <source>
        <strain evidence="3">WM2013NL</strain>
        <tissue evidence="3">Head and thorax</tissue>
    </source>
</reference>
<evidence type="ECO:0000313" key="3">
    <source>
        <dbReference type="EMBL" id="KOB66037.1"/>
    </source>
</evidence>
<name>A0A0L7KRW4_OPEBR</name>
<evidence type="ECO:0000256" key="2">
    <source>
        <dbReference type="SAM" id="MobiDB-lite"/>
    </source>
</evidence>
<comment type="caution">
    <text evidence="3">The sequence shown here is derived from an EMBL/GenBank/DDBJ whole genome shotgun (WGS) entry which is preliminary data.</text>
</comment>
<dbReference type="EMBL" id="JTDY01006404">
    <property type="protein sequence ID" value="KOB66037.1"/>
    <property type="molecule type" value="Genomic_DNA"/>
</dbReference>
<evidence type="ECO:0000256" key="1">
    <source>
        <dbReference type="SAM" id="Coils"/>
    </source>
</evidence>
<gene>
    <name evidence="3" type="ORF">OBRU01_22227</name>
</gene>
<feature type="region of interest" description="Disordered" evidence="2">
    <location>
        <begin position="1"/>
        <end position="93"/>
    </location>
</feature>
<accession>A0A0L7KRW4</accession>
<dbReference type="Proteomes" id="UP000037510">
    <property type="component" value="Unassembled WGS sequence"/>
</dbReference>
<sequence length="387" mass="43746">MIPQRYAPAQSSVGRKSRIGEGKPSMLPKPRRPGSTDRQSTEARRPSTAGHRSSSAEPARNTFGGGRLSREASATKLPINGRTPSEDRKSRSLQTRLDRALAFQALASRGGASNMTLVRPLTIARFVDIVGALLATITRDAKLNNDNYSWLKAVNTLHAFPHALALIAYLLDLVNHIYLRSLQAMLGIDDERIAELQQLIKKYETCLHDETERASRGKEARFVERHAALLSALRAERAARRDCGKPATEARSGDPNHKKTLDSCVEYKQGLIHLSAQFPHLASLAIDEKWYSVRRRSWLSGRRRRWTAAWMQREQQALEEEVSRESSEAAEWSRQLQDTRNKLAAYLAEQKNYDRVEQELDFWGLYGKRRSSGKLLEQFTADQLSVE</sequence>
<feature type="non-terminal residue" evidence="3">
    <location>
        <position position="387"/>
    </location>
</feature>
<keyword evidence="1" id="KW-0175">Coiled coil</keyword>
<keyword evidence="4" id="KW-1185">Reference proteome</keyword>
<feature type="coiled-coil region" evidence="1">
    <location>
        <begin position="315"/>
        <end position="349"/>
    </location>
</feature>
<protein>
    <submittedName>
        <fullName evidence="3">Putative kinetochore protein NDC80-like protein</fullName>
    </submittedName>
</protein>
<proteinExistence type="predicted"/>
<dbReference type="AlphaFoldDB" id="A0A0L7KRW4"/>
<organism evidence="3 4">
    <name type="scientific">Operophtera brumata</name>
    <name type="common">Winter moth</name>
    <name type="synonym">Phalaena brumata</name>
    <dbReference type="NCBI Taxonomy" id="104452"/>
    <lineage>
        <taxon>Eukaryota</taxon>
        <taxon>Metazoa</taxon>
        <taxon>Ecdysozoa</taxon>
        <taxon>Arthropoda</taxon>
        <taxon>Hexapoda</taxon>
        <taxon>Insecta</taxon>
        <taxon>Pterygota</taxon>
        <taxon>Neoptera</taxon>
        <taxon>Endopterygota</taxon>
        <taxon>Lepidoptera</taxon>
        <taxon>Glossata</taxon>
        <taxon>Ditrysia</taxon>
        <taxon>Geometroidea</taxon>
        <taxon>Geometridae</taxon>
        <taxon>Larentiinae</taxon>
        <taxon>Operophtera</taxon>
    </lineage>
</organism>